<dbReference type="InterPro" id="IPR023214">
    <property type="entry name" value="HAD_sf"/>
</dbReference>
<dbReference type="Pfam" id="PF00702">
    <property type="entry name" value="Hydrolase"/>
    <property type="match status" value="1"/>
</dbReference>
<dbReference type="SFLD" id="SFLDS00003">
    <property type="entry name" value="Haloacid_Dehalogenase"/>
    <property type="match status" value="1"/>
</dbReference>
<dbReference type="NCBIfam" id="TIGR01509">
    <property type="entry name" value="HAD-SF-IA-v3"/>
    <property type="match status" value="1"/>
</dbReference>
<protein>
    <submittedName>
        <fullName evidence="1">Putative phosphatase</fullName>
    </submittedName>
</protein>
<evidence type="ECO:0000313" key="2">
    <source>
        <dbReference type="Proteomes" id="UP000243847"/>
    </source>
</evidence>
<dbReference type="Gene3D" id="3.40.50.1000">
    <property type="entry name" value="HAD superfamily/HAD-like"/>
    <property type="match status" value="1"/>
</dbReference>
<sequence>MSTDKPNMQIRPAAILWDMDGTIVDSEEYWIIAEQELVELFGGSWSHEDGLALVGNGLPTTAVKLQERGVTLSVDEIIQTLTNRVLEQLEIAVPWRPGAVELIHQFQAAGLPQLLVTMSIERMARAVIALIPGTPLHDVVAGDNVVDSKPHPEAYLLGAEKLSVDPRQCVAFEDSPSGVRSASASGAFTVGVTNIVPLKNQPADVILDTLAGVDAEQIFNLFAQRPQAAL</sequence>
<dbReference type="Gene3D" id="1.10.150.240">
    <property type="entry name" value="Putative phosphatase, domain 2"/>
    <property type="match status" value="1"/>
</dbReference>
<proteinExistence type="predicted"/>
<dbReference type="KEGG" id="amin:AUMI_15960"/>
<dbReference type="SFLD" id="SFLDG01129">
    <property type="entry name" value="C1.5:_HAD__Beta-PGM__Phosphata"/>
    <property type="match status" value="1"/>
</dbReference>
<name>A0A173LWA7_9MICO</name>
<dbReference type="CDD" id="cd07505">
    <property type="entry name" value="HAD_BPGM-like"/>
    <property type="match status" value="1"/>
</dbReference>
<dbReference type="AlphaFoldDB" id="A0A173LWA7"/>
<dbReference type="EMBL" id="AP017457">
    <property type="protein sequence ID" value="BAU99138.1"/>
    <property type="molecule type" value="Genomic_DNA"/>
</dbReference>
<accession>A0A173LWA7</accession>
<gene>
    <name evidence="1" type="ORF">AUMI_15960</name>
</gene>
<dbReference type="InterPro" id="IPR023198">
    <property type="entry name" value="PGP-like_dom2"/>
</dbReference>
<dbReference type="RefSeq" id="WP_231951814.1">
    <property type="nucleotide sequence ID" value="NZ_AP017457.1"/>
</dbReference>
<dbReference type="PANTHER" id="PTHR18901">
    <property type="entry name" value="2-DEOXYGLUCOSE-6-PHOSPHATE PHOSPHATASE 2"/>
    <property type="match status" value="1"/>
</dbReference>
<organism evidence="1 2">
    <name type="scientific">Aurantimicrobium minutum</name>
    <dbReference type="NCBI Taxonomy" id="708131"/>
    <lineage>
        <taxon>Bacteria</taxon>
        <taxon>Bacillati</taxon>
        <taxon>Actinomycetota</taxon>
        <taxon>Actinomycetes</taxon>
        <taxon>Micrococcales</taxon>
        <taxon>Microbacteriaceae</taxon>
        <taxon>Aurantimicrobium</taxon>
    </lineage>
</organism>
<dbReference type="PANTHER" id="PTHR18901:SF38">
    <property type="entry name" value="PSEUDOURIDINE-5'-PHOSPHATASE"/>
    <property type="match status" value="1"/>
</dbReference>
<dbReference type="SUPFAM" id="SSF56784">
    <property type="entry name" value="HAD-like"/>
    <property type="match status" value="1"/>
</dbReference>
<dbReference type="InterPro" id="IPR036412">
    <property type="entry name" value="HAD-like_sf"/>
</dbReference>
<evidence type="ECO:0000313" key="1">
    <source>
        <dbReference type="EMBL" id="BAU99138.1"/>
    </source>
</evidence>
<dbReference type="GeneID" id="80451787"/>
<reference evidence="1 2" key="1">
    <citation type="journal article" date="2016" name="Genome Announc.">
        <title>Complete Genome Sequence of Aurantimicrobium minutum Type Strain KNCT, a Planktonic Ultramicrobacterium Isolated from River Water.</title>
        <authorList>
            <person name="Nakai R."/>
            <person name="Fujisawa T."/>
            <person name="Nakamura Y."/>
            <person name="Nishide H."/>
            <person name="Uchiyama I."/>
            <person name="Baba T."/>
            <person name="Toyoda A."/>
            <person name="Fujiyama A."/>
            <person name="Naganuma T."/>
            <person name="Niki H."/>
        </authorList>
    </citation>
    <scope>NUCLEOTIDE SEQUENCE [LARGE SCALE GENOMIC DNA]</scope>
    <source>
        <strain evidence="1 2">KNC</strain>
    </source>
</reference>
<dbReference type="Proteomes" id="UP000243847">
    <property type="component" value="Chromosome sequence1"/>
</dbReference>
<dbReference type="InterPro" id="IPR006439">
    <property type="entry name" value="HAD-SF_hydro_IA"/>
</dbReference>